<sequence>MLHYAYGSVKKSAQAYVPLPFPVKSEEEVVVQFRKALEAAKDGGRRKVRLAVIDHITSMPSVVIPVKRLTKICREEGVFVDAAHAIGNVEVDMKEIGADFYASNLYKWFFCPPSAAFLYCRKSPTSPDLHHPVVSSEYGKGLPMESGWVGARDYTVQLVVPDAVDFVNRFEGKVLEMGEMLADAWGTCLGSPPAMTCSMVMVGLPSSLGVASDKDAQKLRRHLREVFRVEVPIYYNSPKEGDDGPLEPIDRTAAYARISHQVYNVADDYYKLRDAVRKLVVDGFTCRLFLLTDEPLRRYESSIPPT</sequence>
<dbReference type="EMBL" id="LR743593">
    <property type="protein sequence ID" value="CAA2622571.1"/>
    <property type="molecule type" value="Genomic_DNA"/>
</dbReference>
<dbReference type="SUPFAM" id="SSF53383">
    <property type="entry name" value="PLP-dependent transferases"/>
    <property type="match status" value="1"/>
</dbReference>
<dbReference type="AlphaFoldDB" id="A0A7I8IXA2"/>
<organism evidence="3">
    <name type="scientific">Spirodela intermedia</name>
    <name type="common">Intermediate duckweed</name>
    <dbReference type="NCBI Taxonomy" id="51605"/>
    <lineage>
        <taxon>Eukaryota</taxon>
        <taxon>Viridiplantae</taxon>
        <taxon>Streptophyta</taxon>
        <taxon>Embryophyta</taxon>
        <taxon>Tracheophyta</taxon>
        <taxon>Spermatophyta</taxon>
        <taxon>Magnoliopsida</taxon>
        <taxon>Liliopsida</taxon>
        <taxon>Araceae</taxon>
        <taxon>Lemnoideae</taxon>
        <taxon>Spirodela</taxon>
    </lineage>
</organism>
<dbReference type="Proteomes" id="UP001189122">
    <property type="component" value="Unassembled WGS sequence"/>
</dbReference>
<dbReference type="PANTHER" id="PTHR43092">
    <property type="entry name" value="L-CYSTEINE DESULFHYDRASE"/>
    <property type="match status" value="1"/>
</dbReference>
<dbReference type="InterPro" id="IPR015424">
    <property type="entry name" value="PyrdxlP-dep_Trfase"/>
</dbReference>
<keyword evidence="4" id="KW-1185">Reference proteome</keyword>
<feature type="domain" description="Aminotransferase class V" evidence="2">
    <location>
        <begin position="37"/>
        <end position="123"/>
    </location>
</feature>
<accession>A0A7I8IXA2</accession>
<dbReference type="EMBL" id="CACRZD030000006">
    <property type="protein sequence ID" value="CAA6662215.1"/>
    <property type="molecule type" value="Genomic_DNA"/>
</dbReference>
<dbReference type="Gene3D" id="3.40.640.10">
    <property type="entry name" value="Type I PLP-dependent aspartate aminotransferase-like (Major domain)"/>
    <property type="match status" value="1"/>
</dbReference>
<dbReference type="InterPro" id="IPR015421">
    <property type="entry name" value="PyrdxlP-dep_Trfase_major"/>
</dbReference>
<keyword evidence="1" id="KW-0663">Pyridoxal phosphate</keyword>
<evidence type="ECO:0000256" key="1">
    <source>
        <dbReference type="ARBA" id="ARBA00022898"/>
    </source>
</evidence>
<name>A0A7I8IXA2_SPIIN</name>
<protein>
    <recommendedName>
        <fullName evidence="2">Aminotransferase class V domain-containing protein</fullName>
    </recommendedName>
</protein>
<evidence type="ECO:0000313" key="3">
    <source>
        <dbReference type="EMBL" id="CAA2622571.1"/>
    </source>
</evidence>
<reference evidence="3 4" key="1">
    <citation type="submission" date="2019-12" db="EMBL/GenBank/DDBJ databases">
        <authorList>
            <person name="Scholz U."/>
            <person name="Mascher M."/>
            <person name="Fiebig A."/>
        </authorList>
    </citation>
    <scope>NUCLEOTIDE SEQUENCE</scope>
</reference>
<dbReference type="InterPro" id="IPR000192">
    <property type="entry name" value="Aminotrans_V_dom"/>
</dbReference>
<proteinExistence type="predicted"/>
<dbReference type="PANTHER" id="PTHR43092:SF2">
    <property type="entry name" value="HERCYNYLCYSTEINE SULFOXIDE LYASE"/>
    <property type="match status" value="1"/>
</dbReference>
<evidence type="ECO:0000259" key="2">
    <source>
        <dbReference type="Pfam" id="PF00266"/>
    </source>
</evidence>
<dbReference type="Pfam" id="PF00266">
    <property type="entry name" value="Aminotran_5"/>
    <property type="match status" value="1"/>
</dbReference>
<evidence type="ECO:0000313" key="4">
    <source>
        <dbReference type="Proteomes" id="UP001189122"/>
    </source>
</evidence>
<gene>
    <name evidence="3" type="ORF">SI7747_06008608</name>
</gene>